<accession>A0AAD1ZGE9</accession>
<protein>
    <recommendedName>
        <fullName evidence="4">Mur ligase central domain-containing protein</fullName>
    </recommendedName>
</protein>
<gene>
    <name evidence="5" type="ORF">FPE_LOCUS17401</name>
</gene>
<dbReference type="SUPFAM" id="SSF53623">
    <property type="entry name" value="MurD-like peptide ligases, catalytic domain"/>
    <property type="match status" value="1"/>
</dbReference>
<reference evidence="5" key="1">
    <citation type="submission" date="2023-05" db="EMBL/GenBank/DDBJ databases">
        <authorList>
            <person name="Huff M."/>
        </authorList>
    </citation>
    <scope>NUCLEOTIDE SEQUENCE</scope>
</reference>
<dbReference type="GO" id="GO:0016881">
    <property type="term" value="F:acid-amino acid ligase activity"/>
    <property type="evidence" value="ECO:0007669"/>
    <property type="project" value="InterPro"/>
</dbReference>
<feature type="domain" description="Mur ligase central" evidence="4">
    <location>
        <begin position="91"/>
        <end position="139"/>
    </location>
</feature>
<proteinExistence type="predicted"/>
<keyword evidence="6" id="KW-1185">Reference proteome</keyword>
<dbReference type="Pfam" id="PF08245">
    <property type="entry name" value="Mur_ligase_M"/>
    <property type="match status" value="1"/>
</dbReference>
<keyword evidence="1" id="KW-0436">Ligase</keyword>
<sequence length="176" mass="19263">MSPTPLFGIARIDVSVHHKKVETRKHSAGISNANMKYKEEPIGLILLTVLILQPHWKASVFPFQHLNLHKKINIYSNTEFHTNPNSPPNSPSVRVILNVGASHLENFASLEEVSMAKGEILRDAMPGDICVLNADNPLVTSLPVPMGVNKVVIHVKKILFMANSACISAMLGISSN</sequence>
<dbReference type="InterPro" id="IPR036565">
    <property type="entry name" value="Mur-like_cat_sf"/>
</dbReference>
<evidence type="ECO:0000259" key="4">
    <source>
        <dbReference type="Pfam" id="PF08245"/>
    </source>
</evidence>
<keyword evidence="2" id="KW-0547">Nucleotide-binding</keyword>
<dbReference type="EMBL" id="OU503045">
    <property type="protein sequence ID" value="CAI9768889.1"/>
    <property type="molecule type" value="Genomic_DNA"/>
</dbReference>
<evidence type="ECO:0000313" key="6">
    <source>
        <dbReference type="Proteomes" id="UP000834106"/>
    </source>
</evidence>
<evidence type="ECO:0000256" key="1">
    <source>
        <dbReference type="ARBA" id="ARBA00022598"/>
    </source>
</evidence>
<dbReference type="PANTHER" id="PTHR43024">
    <property type="entry name" value="UDP-N-ACETYLMURAMOYL-TRIPEPTIDE--D-ALANYL-D-ALANINE LIGASE"/>
    <property type="match status" value="1"/>
</dbReference>
<name>A0AAD1ZGE9_9LAMI</name>
<dbReference type="Gene3D" id="3.40.1190.10">
    <property type="entry name" value="Mur-like, catalytic domain"/>
    <property type="match status" value="1"/>
</dbReference>
<keyword evidence="3" id="KW-0067">ATP-binding</keyword>
<dbReference type="AlphaFoldDB" id="A0AAD1ZGE9"/>
<dbReference type="GO" id="GO:0005524">
    <property type="term" value="F:ATP binding"/>
    <property type="evidence" value="ECO:0007669"/>
    <property type="project" value="UniProtKB-KW"/>
</dbReference>
<organism evidence="5 6">
    <name type="scientific">Fraxinus pennsylvanica</name>
    <dbReference type="NCBI Taxonomy" id="56036"/>
    <lineage>
        <taxon>Eukaryota</taxon>
        <taxon>Viridiplantae</taxon>
        <taxon>Streptophyta</taxon>
        <taxon>Embryophyta</taxon>
        <taxon>Tracheophyta</taxon>
        <taxon>Spermatophyta</taxon>
        <taxon>Magnoliopsida</taxon>
        <taxon>eudicotyledons</taxon>
        <taxon>Gunneridae</taxon>
        <taxon>Pentapetalae</taxon>
        <taxon>asterids</taxon>
        <taxon>lamiids</taxon>
        <taxon>Lamiales</taxon>
        <taxon>Oleaceae</taxon>
        <taxon>Oleeae</taxon>
        <taxon>Fraxinus</taxon>
    </lineage>
</organism>
<dbReference type="InterPro" id="IPR051046">
    <property type="entry name" value="MurCDEF_CellWall_CoF430Synth"/>
</dbReference>
<dbReference type="InterPro" id="IPR013221">
    <property type="entry name" value="Mur_ligase_cen"/>
</dbReference>
<dbReference type="Proteomes" id="UP000834106">
    <property type="component" value="Chromosome 10"/>
</dbReference>
<evidence type="ECO:0000313" key="5">
    <source>
        <dbReference type="EMBL" id="CAI9768889.1"/>
    </source>
</evidence>
<dbReference type="PANTHER" id="PTHR43024:SF1">
    <property type="entry name" value="UDP-N-ACETYLMURAMOYL-TRIPEPTIDE--D-ALANYL-D-ALANINE LIGASE"/>
    <property type="match status" value="1"/>
</dbReference>
<evidence type="ECO:0000256" key="2">
    <source>
        <dbReference type="ARBA" id="ARBA00022741"/>
    </source>
</evidence>
<evidence type="ECO:0000256" key="3">
    <source>
        <dbReference type="ARBA" id="ARBA00022840"/>
    </source>
</evidence>